<comment type="similarity">
    <text evidence="1">Belongs to the universal stress protein A family.</text>
</comment>
<reference evidence="3 4" key="1">
    <citation type="submission" date="2018-07" db="EMBL/GenBank/DDBJ databases">
        <title>Genome sequences of Haloplanus salinus JCM 18368T.</title>
        <authorList>
            <person name="Kim Y.B."/>
            <person name="Roh S.W."/>
        </authorList>
    </citation>
    <scope>NUCLEOTIDE SEQUENCE [LARGE SCALE GENOMIC DNA]</scope>
    <source>
        <strain evidence="3 4">JCM 18368</strain>
    </source>
</reference>
<dbReference type="SUPFAM" id="SSF52402">
    <property type="entry name" value="Adenine nucleotide alpha hydrolases-like"/>
    <property type="match status" value="1"/>
</dbReference>
<dbReference type="PRINTS" id="PR01438">
    <property type="entry name" value="UNVRSLSTRESS"/>
</dbReference>
<dbReference type="InterPro" id="IPR006015">
    <property type="entry name" value="Universal_stress_UspA"/>
</dbReference>
<accession>A0A368NEE7</accession>
<dbReference type="CDD" id="cd00293">
    <property type="entry name" value="USP-like"/>
    <property type="match status" value="1"/>
</dbReference>
<comment type="caution">
    <text evidence="3">The sequence shown here is derived from an EMBL/GenBank/DDBJ whole genome shotgun (WGS) entry which is preliminary data.</text>
</comment>
<evidence type="ECO:0000313" key="3">
    <source>
        <dbReference type="EMBL" id="RCU48035.1"/>
    </source>
</evidence>
<dbReference type="Pfam" id="PF00582">
    <property type="entry name" value="Usp"/>
    <property type="match status" value="1"/>
</dbReference>
<dbReference type="PANTHER" id="PTHR46268:SF24">
    <property type="entry name" value="UNIVERSAL STRESS PROTEIN"/>
    <property type="match status" value="1"/>
</dbReference>
<dbReference type="PANTHER" id="PTHR46268">
    <property type="entry name" value="STRESS RESPONSE PROTEIN NHAX"/>
    <property type="match status" value="1"/>
</dbReference>
<dbReference type="AlphaFoldDB" id="A0A368NEE7"/>
<organism evidence="3 4">
    <name type="scientific">Haloplanus salinus</name>
    <dbReference type="NCBI Taxonomy" id="1126245"/>
    <lineage>
        <taxon>Archaea</taxon>
        <taxon>Methanobacteriati</taxon>
        <taxon>Methanobacteriota</taxon>
        <taxon>Stenosarchaea group</taxon>
        <taxon>Halobacteria</taxon>
        <taxon>Halobacteriales</taxon>
        <taxon>Haloferacaceae</taxon>
        <taxon>Haloplanus</taxon>
    </lineage>
</organism>
<dbReference type="OrthoDB" id="105697at2157"/>
<feature type="domain" description="UspA" evidence="2">
    <location>
        <begin position="1"/>
        <end position="142"/>
    </location>
</feature>
<dbReference type="InterPro" id="IPR014729">
    <property type="entry name" value="Rossmann-like_a/b/a_fold"/>
</dbReference>
<name>A0A368NEE7_9EURY</name>
<protein>
    <submittedName>
        <fullName evidence="3">Universal stress protein</fullName>
    </submittedName>
</protein>
<dbReference type="InterPro" id="IPR006016">
    <property type="entry name" value="UspA"/>
</dbReference>
<proteinExistence type="inferred from homology"/>
<dbReference type="EMBL" id="QPHM01000001">
    <property type="protein sequence ID" value="RCU48035.1"/>
    <property type="molecule type" value="Genomic_DNA"/>
</dbReference>
<evidence type="ECO:0000259" key="2">
    <source>
        <dbReference type="Pfam" id="PF00582"/>
    </source>
</evidence>
<keyword evidence="4" id="KW-1185">Reference proteome</keyword>
<evidence type="ECO:0000313" key="4">
    <source>
        <dbReference type="Proteomes" id="UP000252189"/>
    </source>
</evidence>
<sequence>MVTRVLVPLDDSPLATRALEHALEEWPDAEVVVLHVVDPIDAVYESAVGGPIEAERWYESEMAAIEDLFDRARTRAAETGVSLRTATAVGKPGREIVRYVAANDVDHVVVGSHGRSGLERLYLGSVAERVLRRAEATVTVVR</sequence>
<evidence type="ECO:0000256" key="1">
    <source>
        <dbReference type="ARBA" id="ARBA00008791"/>
    </source>
</evidence>
<dbReference type="RefSeq" id="WP_114449629.1">
    <property type="nucleotide sequence ID" value="NZ_QPHM01000001.1"/>
</dbReference>
<dbReference type="Proteomes" id="UP000252189">
    <property type="component" value="Unassembled WGS sequence"/>
</dbReference>
<dbReference type="Gene3D" id="3.40.50.620">
    <property type="entry name" value="HUPs"/>
    <property type="match status" value="1"/>
</dbReference>
<gene>
    <name evidence="3" type="ORF">DU504_12420</name>
</gene>